<evidence type="ECO:0000313" key="6">
    <source>
        <dbReference type="EMBL" id="KAJ8030828.1"/>
    </source>
</evidence>
<dbReference type="InterPro" id="IPR001611">
    <property type="entry name" value="Leu-rich_rpt"/>
</dbReference>
<dbReference type="PANTHER" id="PTHR24113:SF12">
    <property type="entry name" value="RAN GTPASE-ACTIVATING PROTEIN 1"/>
    <property type="match status" value="1"/>
</dbReference>
<proteinExistence type="predicted"/>
<keyword evidence="2" id="KW-0433">Leucine-rich repeat</keyword>
<dbReference type="GO" id="GO:0005096">
    <property type="term" value="F:GTPase activator activity"/>
    <property type="evidence" value="ECO:0007669"/>
    <property type="project" value="UniProtKB-KW"/>
</dbReference>
<sequence>MPGKKKGGKKKKKGGKKKRPKGMLEDPGVVVKRLYKSYLENCAKKKSAVCPGLKAMMKDCYENDRLIVKFILEPVPDLNDPELKNVNIDPVISSIRQEWYRYIKEMHVWDIPVRHEEIANLALMLEKAVYPITRLDLVDCNMEAVSAARLVQKSSVLFLTSLCLDYNEFGDEGCLGLCKGLQGNKMLLSLSLCYCDLGIKSGTPLGELISSTAIRDVYLNGNNLEAEGAIELIKLSADQAEVESLQRAEEKQRKAEEEALALLAEKEKSRVRTAVSDDNKEDEKPSSARSSKSGKGKKKKKKGKKGKKKSKEPPPPPLVGPWIHKLHLADNGIDIYGAASNYGPVIAMRLFRQMLQHSSCFEELDLDDNLIGDLGGRDIMEGLKARKEEDLPGVKVSVTHRMNGETFDSIVKLGSGLQKKKKKKGKGKKKKKK</sequence>
<feature type="region of interest" description="Disordered" evidence="5">
    <location>
        <begin position="413"/>
        <end position="433"/>
    </location>
</feature>
<feature type="region of interest" description="Disordered" evidence="5">
    <location>
        <begin position="270"/>
        <end position="322"/>
    </location>
</feature>
<comment type="caution">
    <text evidence="6">The sequence shown here is derived from an EMBL/GenBank/DDBJ whole genome shotgun (WGS) entry which is preliminary data.</text>
</comment>
<dbReference type="GO" id="GO:0031267">
    <property type="term" value="F:small GTPase binding"/>
    <property type="evidence" value="ECO:0007669"/>
    <property type="project" value="TreeGrafter"/>
</dbReference>
<dbReference type="GO" id="GO:0006913">
    <property type="term" value="P:nucleocytoplasmic transport"/>
    <property type="evidence" value="ECO:0007669"/>
    <property type="project" value="TreeGrafter"/>
</dbReference>
<dbReference type="Gene3D" id="3.80.10.10">
    <property type="entry name" value="Ribonuclease Inhibitor"/>
    <property type="match status" value="2"/>
</dbReference>
<dbReference type="GO" id="GO:0005634">
    <property type="term" value="C:nucleus"/>
    <property type="evidence" value="ECO:0007669"/>
    <property type="project" value="TreeGrafter"/>
</dbReference>
<protein>
    <submittedName>
        <fullName evidence="6">Uncharacterized protein</fullName>
    </submittedName>
</protein>
<dbReference type="PANTHER" id="PTHR24113">
    <property type="entry name" value="RAN GTPASE-ACTIVATING PROTEIN 1"/>
    <property type="match status" value="1"/>
</dbReference>
<dbReference type="InterPro" id="IPR032675">
    <property type="entry name" value="LRR_dom_sf"/>
</dbReference>
<accession>A0A9Q1BPU0</accession>
<keyword evidence="7" id="KW-1185">Reference proteome</keyword>
<evidence type="ECO:0000256" key="5">
    <source>
        <dbReference type="SAM" id="MobiDB-lite"/>
    </source>
</evidence>
<keyword evidence="3" id="KW-0677">Repeat</keyword>
<dbReference type="Proteomes" id="UP001152320">
    <property type="component" value="Chromosome 13"/>
</dbReference>
<feature type="compositionally biased region" description="Basic residues" evidence="5">
    <location>
        <begin position="418"/>
        <end position="433"/>
    </location>
</feature>
<dbReference type="SUPFAM" id="SSF52047">
    <property type="entry name" value="RNI-like"/>
    <property type="match status" value="1"/>
</dbReference>
<evidence type="ECO:0000256" key="2">
    <source>
        <dbReference type="ARBA" id="ARBA00022614"/>
    </source>
</evidence>
<feature type="compositionally biased region" description="Basic and acidic residues" evidence="5">
    <location>
        <begin position="270"/>
        <end position="286"/>
    </location>
</feature>
<dbReference type="OrthoDB" id="120976at2759"/>
<feature type="compositionally biased region" description="Basic residues" evidence="5">
    <location>
        <begin position="1"/>
        <end position="21"/>
    </location>
</feature>
<evidence type="ECO:0000313" key="7">
    <source>
        <dbReference type="Proteomes" id="UP001152320"/>
    </source>
</evidence>
<feature type="region of interest" description="Disordered" evidence="5">
    <location>
        <begin position="1"/>
        <end position="23"/>
    </location>
</feature>
<dbReference type="InterPro" id="IPR027038">
    <property type="entry name" value="RanGap"/>
</dbReference>
<feature type="coiled-coil region" evidence="4">
    <location>
        <begin position="238"/>
        <end position="267"/>
    </location>
</feature>
<evidence type="ECO:0000256" key="3">
    <source>
        <dbReference type="ARBA" id="ARBA00022737"/>
    </source>
</evidence>
<feature type="compositionally biased region" description="Basic residues" evidence="5">
    <location>
        <begin position="292"/>
        <end position="310"/>
    </location>
</feature>
<dbReference type="GO" id="GO:0005829">
    <property type="term" value="C:cytosol"/>
    <property type="evidence" value="ECO:0007669"/>
    <property type="project" value="TreeGrafter"/>
</dbReference>
<evidence type="ECO:0000256" key="1">
    <source>
        <dbReference type="ARBA" id="ARBA00022468"/>
    </source>
</evidence>
<dbReference type="SMART" id="SM00368">
    <property type="entry name" value="LRR_RI"/>
    <property type="match status" value="3"/>
</dbReference>
<gene>
    <name evidence="6" type="ORF">HOLleu_27358</name>
</gene>
<reference evidence="6" key="1">
    <citation type="submission" date="2021-10" db="EMBL/GenBank/DDBJ databases">
        <title>Tropical sea cucumber genome reveals ecological adaptation and Cuvierian tubules defense mechanism.</title>
        <authorList>
            <person name="Chen T."/>
        </authorList>
    </citation>
    <scope>NUCLEOTIDE SEQUENCE</scope>
    <source>
        <strain evidence="6">Nanhai2018</strain>
        <tissue evidence="6">Muscle</tissue>
    </source>
</reference>
<dbReference type="Pfam" id="PF13516">
    <property type="entry name" value="LRR_6"/>
    <property type="match status" value="2"/>
</dbReference>
<keyword evidence="4" id="KW-0175">Coiled coil</keyword>
<dbReference type="EMBL" id="JAIZAY010000013">
    <property type="protein sequence ID" value="KAJ8030828.1"/>
    <property type="molecule type" value="Genomic_DNA"/>
</dbReference>
<evidence type="ECO:0000256" key="4">
    <source>
        <dbReference type="SAM" id="Coils"/>
    </source>
</evidence>
<organism evidence="6 7">
    <name type="scientific">Holothuria leucospilota</name>
    <name type="common">Black long sea cucumber</name>
    <name type="synonym">Mertensiothuria leucospilota</name>
    <dbReference type="NCBI Taxonomy" id="206669"/>
    <lineage>
        <taxon>Eukaryota</taxon>
        <taxon>Metazoa</taxon>
        <taxon>Echinodermata</taxon>
        <taxon>Eleutherozoa</taxon>
        <taxon>Echinozoa</taxon>
        <taxon>Holothuroidea</taxon>
        <taxon>Aspidochirotacea</taxon>
        <taxon>Aspidochirotida</taxon>
        <taxon>Holothuriidae</taxon>
        <taxon>Holothuria</taxon>
    </lineage>
</organism>
<dbReference type="GO" id="GO:0048471">
    <property type="term" value="C:perinuclear region of cytoplasm"/>
    <property type="evidence" value="ECO:0007669"/>
    <property type="project" value="TreeGrafter"/>
</dbReference>
<name>A0A9Q1BPU0_HOLLE</name>
<keyword evidence="1" id="KW-0343">GTPase activation</keyword>
<dbReference type="AlphaFoldDB" id="A0A9Q1BPU0"/>